<evidence type="ECO:0000256" key="4">
    <source>
        <dbReference type="ARBA" id="ARBA00023242"/>
    </source>
</evidence>
<dbReference type="OrthoDB" id="6247875at2759"/>
<keyword evidence="2 5" id="KW-0238">DNA-binding</keyword>
<feature type="compositionally biased region" description="Polar residues" evidence="6">
    <location>
        <begin position="248"/>
        <end position="273"/>
    </location>
</feature>
<feature type="compositionally biased region" description="Basic and acidic residues" evidence="6">
    <location>
        <begin position="347"/>
        <end position="367"/>
    </location>
</feature>
<dbReference type="Pfam" id="PF00505">
    <property type="entry name" value="HMG_box"/>
    <property type="match status" value="1"/>
</dbReference>
<evidence type="ECO:0000313" key="8">
    <source>
        <dbReference type="EMBL" id="CBY23227.1"/>
    </source>
</evidence>
<feature type="DNA-binding region" description="HMG box" evidence="5">
    <location>
        <begin position="370"/>
        <end position="438"/>
    </location>
</feature>
<evidence type="ECO:0000256" key="2">
    <source>
        <dbReference type="ARBA" id="ARBA00023125"/>
    </source>
</evidence>
<dbReference type="FunFam" id="1.10.30.10:FF:000003">
    <property type="entry name" value="Putative transcription factor SOX-6"/>
    <property type="match status" value="1"/>
</dbReference>
<feature type="region of interest" description="Disordered" evidence="6">
    <location>
        <begin position="341"/>
        <end position="367"/>
    </location>
</feature>
<feature type="compositionally biased region" description="Low complexity" evidence="6">
    <location>
        <begin position="221"/>
        <end position="232"/>
    </location>
</feature>
<keyword evidence="1" id="KW-0805">Transcription regulation</keyword>
<evidence type="ECO:0000256" key="5">
    <source>
        <dbReference type="PROSITE-ProRule" id="PRU00267"/>
    </source>
</evidence>
<dbReference type="EMBL" id="FN653020">
    <property type="protein sequence ID" value="CBY23227.1"/>
    <property type="molecule type" value="Genomic_DNA"/>
</dbReference>
<evidence type="ECO:0000259" key="7">
    <source>
        <dbReference type="PROSITE" id="PS50118"/>
    </source>
</evidence>
<dbReference type="PANTHER" id="PTHR45789">
    <property type="entry name" value="FI18025P1"/>
    <property type="match status" value="1"/>
</dbReference>
<feature type="region of interest" description="Disordered" evidence="6">
    <location>
        <begin position="214"/>
        <end position="308"/>
    </location>
</feature>
<reference evidence="8" key="1">
    <citation type="journal article" date="2010" name="Science">
        <title>Plasticity of animal genome architecture unmasked by rapid evolution of a pelagic tunicate.</title>
        <authorList>
            <person name="Denoeud F."/>
            <person name="Henriet S."/>
            <person name="Mungpakdee S."/>
            <person name="Aury J.M."/>
            <person name="Da Silva C."/>
            <person name="Brinkmann H."/>
            <person name="Mikhaleva J."/>
            <person name="Olsen L.C."/>
            <person name="Jubin C."/>
            <person name="Canestro C."/>
            <person name="Bouquet J.M."/>
            <person name="Danks G."/>
            <person name="Poulain J."/>
            <person name="Campsteijn C."/>
            <person name="Adamski M."/>
            <person name="Cross I."/>
            <person name="Yadetie F."/>
            <person name="Muffato M."/>
            <person name="Louis A."/>
            <person name="Butcher S."/>
            <person name="Tsagkogeorga G."/>
            <person name="Konrad A."/>
            <person name="Singh S."/>
            <person name="Jensen M.F."/>
            <person name="Cong E.H."/>
            <person name="Eikeseth-Otteraa H."/>
            <person name="Noel B."/>
            <person name="Anthouard V."/>
            <person name="Porcel B.M."/>
            <person name="Kachouri-Lafond R."/>
            <person name="Nishino A."/>
            <person name="Ugolini M."/>
            <person name="Chourrout P."/>
            <person name="Nishida H."/>
            <person name="Aasland R."/>
            <person name="Huzurbazar S."/>
            <person name="Westhof E."/>
            <person name="Delsuc F."/>
            <person name="Lehrach H."/>
            <person name="Reinhardt R."/>
            <person name="Weissenbach J."/>
            <person name="Roy S.W."/>
            <person name="Artiguenave F."/>
            <person name="Postlethwait J.H."/>
            <person name="Manak J.R."/>
            <person name="Thompson E.M."/>
            <person name="Jaillon O."/>
            <person name="Du Pasquier L."/>
            <person name="Boudinot P."/>
            <person name="Liberles D.A."/>
            <person name="Volff J.N."/>
            <person name="Philippe H."/>
            <person name="Lenhard B."/>
            <person name="Roest Crollius H."/>
            <person name="Wincker P."/>
            <person name="Chourrout D."/>
        </authorList>
    </citation>
    <scope>NUCLEOTIDE SEQUENCE [LARGE SCALE GENOMIC DNA]</scope>
</reference>
<keyword evidence="9" id="KW-1185">Reference proteome</keyword>
<dbReference type="InterPro" id="IPR051356">
    <property type="entry name" value="SOX/SOX-like_TF"/>
</dbReference>
<dbReference type="Proteomes" id="UP000001307">
    <property type="component" value="Unassembled WGS sequence"/>
</dbReference>
<feature type="domain" description="HMG box" evidence="7">
    <location>
        <begin position="370"/>
        <end position="438"/>
    </location>
</feature>
<dbReference type="CDD" id="cd22042">
    <property type="entry name" value="HMG-box_EGL13-like"/>
    <property type="match status" value="1"/>
</dbReference>
<dbReference type="SMART" id="SM00398">
    <property type="entry name" value="HMG"/>
    <property type="match status" value="1"/>
</dbReference>
<gene>
    <name evidence="8" type="ORF">GSOID_T00015160001</name>
</gene>
<evidence type="ECO:0000256" key="3">
    <source>
        <dbReference type="ARBA" id="ARBA00023163"/>
    </source>
</evidence>
<keyword evidence="4 5" id="KW-0539">Nucleus</keyword>
<dbReference type="GO" id="GO:0000978">
    <property type="term" value="F:RNA polymerase II cis-regulatory region sequence-specific DNA binding"/>
    <property type="evidence" value="ECO:0007669"/>
    <property type="project" value="TreeGrafter"/>
</dbReference>
<dbReference type="GO" id="GO:0005634">
    <property type="term" value="C:nucleus"/>
    <property type="evidence" value="ECO:0007669"/>
    <property type="project" value="UniProtKB-UniRule"/>
</dbReference>
<evidence type="ECO:0000256" key="6">
    <source>
        <dbReference type="SAM" id="MobiDB-lite"/>
    </source>
</evidence>
<dbReference type="AlphaFoldDB" id="E4X0C8"/>
<proteinExistence type="predicted"/>
<organism evidence="8">
    <name type="scientific">Oikopleura dioica</name>
    <name type="common">Tunicate</name>
    <dbReference type="NCBI Taxonomy" id="34765"/>
    <lineage>
        <taxon>Eukaryota</taxon>
        <taxon>Metazoa</taxon>
        <taxon>Chordata</taxon>
        <taxon>Tunicata</taxon>
        <taxon>Appendicularia</taxon>
        <taxon>Copelata</taxon>
        <taxon>Oikopleuridae</taxon>
        <taxon>Oikopleura</taxon>
    </lineage>
</organism>
<dbReference type="SUPFAM" id="SSF47095">
    <property type="entry name" value="HMG-box"/>
    <property type="match status" value="1"/>
</dbReference>
<evidence type="ECO:0000313" key="9">
    <source>
        <dbReference type="Proteomes" id="UP000001307"/>
    </source>
</evidence>
<keyword evidence="3" id="KW-0804">Transcription</keyword>
<dbReference type="Gene3D" id="1.10.30.10">
    <property type="entry name" value="High mobility group box domain"/>
    <property type="match status" value="1"/>
</dbReference>
<feature type="compositionally biased region" description="Basic and acidic residues" evidence="6">
    <location>
        <begin position="233"/>
        <end position="242"/>
    </location>
</feature>
<dbReference type="PANTHER" id="PTHR45789:SF2">
    <property type="entry name" value="FI18025P1"/>
    <property type="match status" value="1"/>
</dbReference>
<name>E4X0C8_OIKDI</name>
<sequence>MTDNHFHAIEVAPKSPVETPRELKPVVFQTEEDEEIPVVDEAAHSPALQEIEEIETPISQEHDYQKLKADVDRLQKMLTAQQTPAEPTCEEVDWKERCKTLELQLQQLVAQQLIQQQQAQVQQQVAQNPGQAQMNLLQLLSKTVQSLPKKDELQQQTSSYANQLFPNPLQTLMRQREMQILQQQQQHQAQQQQAQQASQSQSLQDLLNFQRGLNANRPNVSLPSPCLPPRLSSPKEDRKRSSPEPTLGTKTDITSRTADESGVQSDASGSVGSPCSPKRAKLDREDSPKTSPSTSSGIGVTMTSSPNSSFLTSPLLNTVSQHLQMPTSRLPVGLIGAHSFGFQQPPKDLHSHQEPQRHFREPPQEQKPHIKRPMNAFMVWAKDERRKILQQFPDMHNSNISKILGQRWKTMCDEEKKPFYEEQQRLSKAHMAKYPDYKYRPRPKRTCLVNGKKVRITEYKVRFFFISQNYNLFFQEMMKQSHLNESMKLENSARFQDGPRFPFNLTAANLALAANNLYPQLTHNAQVRKKLDSIFEIKIFYLIFGF</sequence>
<evidence type="ECO:0000256" key="1">
    <source>
        <dbReference type="ARBA" id="ARBA00023015"/>
    </source>
</evidence>
<dbReference type="InterPro" id="IPR009071">
    <property type="entry name" value="HMG_box_dom"/>
</dbReference>
<feature type="region of interest" description="Disordered" evidence="6">
    <location>
        <begin position="1"/>
        <end position="20"/>
    </location>
</feature>
<protein>
    <recommendedName>
        <fullName evidence="7">HMG box domain-containing protein</fullName>
    </recommendedName>
</protein>
<dbReference type="InterPro" id="IPR036910">
    <property type="entry name" value="HMG_box_dom_sf"/>
</dbReference>
<dbReference type="PROSITE" id="PS50118">
    <property type="entry name" value="HMG_BOX_2"/>
    <property type="match status" value="1"/>
</dbReference>
<dbReference type="InParanoid" id="E4X0C8"/>
<dbReference type="GO" id="GO:0045165">
    <property type="term" value="P:cell fate commitment"/>
    <property type="evidence" value="ECO:0007669"/>
    <property type="project" value="TreeGrafter"/>
</dbReference>
<accession>E4X0C8</accession>
<feature type="region of interest" description="Disordered" evidence="6">
    <location>
        <begin position="183"/>
        <end position="202"/>
    </location>
</feature>
<dbReference type="GO" id="GO:0000981">
    <property type="term" value="F:DNA-binding transcription factor activity, RNA polymerase II-specific"/>
    <property type="evidence" value="ECO:0007669"/>
    <property type="project" value="TreeGrafter"/>
</dbReference>
<feature type="compositionally biased region" description="Polar residues" evidence="6">
    <location>
        <begin position="289"/>
        <end position="308"/>
    </location>
</feature>